<keyword evidence="2" id="KW-1185">Reference proteome</keyword>
<evidence type="ECO:0000313" key="2">
    <source>
        <dbReference type="Proteomes" id="UP001305702"/>
    </source>
</evidence>
<dbReference type="Pfam" id="PF13797">
    <property type="entry name" value="Post_transc_reg"/>
    <property type="match status" value="1"/>
</dbReference>
<sequence length="83" mass="9652">MEEDRVEPISEKAMEALCLSKAEEFVMLGYEQVTAHDIWNCIRARYEKTGEPPLHRLVNDILSLKITSYMNWLTMQAYKGAPF</sequence>
<evidence type="ECO:0000313" key="1">
    <source>
        <dbReference type="EMBL" id="WNQ13002.1"/>
    </source>
</evidence>
<dbReference type="KEGG" id="paun:MJA45_08240"/>
<dbReference type="Proteomes" id="UP001305702">
    <property type="component" value="Chromosome"/>
</dbReference>
<dbReference type="EMBL" id="CP130318">
    <property type="protein sequence ID" value="WNQ13002.1"/>
    <property type="molecule type" value="Genomic_DNA"/>
</dbReference>
<protein>
    <submittedName>
        <fullName evidence="1">Post-transcriptional regulator</fullName>
    </submittedName>
</protein>
<gene>
    <name evidence="1" type="ORF">MJA45_08240</name>
</gene>
<accession>A0AA96RGG1</accession>
<proteinExistence type="predicted"/>
<dbReference type="InterPro" id="IPR025716">
    <property type="entry name" value="Post-transcriptional_regulator"/>
</dbReference>
<dbReference type="RefSeq" id="WP_315606782.1">
    <property type="nucleotide sequence ID" value="NZ_CP130318.1"/>
</dbReference>
<reference evidence="1 2" key="1">
    <citation type="submission" date="2022-02" db="EMBL/GenBank/DDBJ databases">
        <title>Paenibacillus sp. MBLB1776 Whole Genome Shotgun Sequencing.</title>
        <authorList>
            <person name="Hwang C.Y."/>
            <person name="Cho E.-S."/>
            <person name="Seo M.-J."/>
        </authorList>
    </citation>
    <scope>NUCLEOTIDE SEQUENCE [LARGE SCALE GENOMIC DNA]</scope>
    <source>
        <strain evidence="1 2">MBLB1776</strain>
    </source>
</reference>
<organism evidence="1 2">
    <name type="scientific">Paenibacillus aurantius</name>
    <dbReference type="NCBI Taxonomy" id="2918900"/>
    <lineage>
        <taxon>Bacteria</taxon>
        <taxon>Bacillati</taxon>
        <taxon>Bacillota</taxon>
        <taxon>Bacilli</taxon>
        <taxon>Bacillales</taxon>
        <taxon>Paenibacillaceae</taxon>
        <taxon>Paenibacillus</taxon>
    </lineage>
</organism>
<name>A0AA96RGG1_9BACL</name>
<dbReference type="AlphaFoldDB" id="A0AA96RGG1"/>